<accession>A0ABU5CFX3</accession>
<keyword evidence="1" id="KW-0812">Transmembrane</keyword>
<protein>
    <recommendedName>
        <fullName evidence="4">PEP-CTERM protein-sorting domain-containing protein</fullName>
    </recommendedName>
</protein>
<keyword evidence="1" id="KW-1133">Transmembrane helix</keyword>
<gene>
    <name evidence="2" type="ORF">P5G51_004485</name>
</gene>
<organism evidence="2 3">
    <name type="scientific">Tigheibacillus jepli</name>
    <dbReference type="NCBI Taxonomy" id="3035914"/>
    <lineage>
        <taxon>Bacteria</taxon>
        <taxon>Bacillati</taxon>
        <taxon>Bacillota</taxon>
        <taxon>Bacilli</taxon>
        <taxon>Bacillales</taxon>
        <taxon>Bacillaceae</taxon>
        <taxon>Tigheibacillus</taxon>
    </lineage>
</organism>
<keyword evidence="1" id="KW-0472">Membrane</keyword>
<comment type="caution">
    <text evidence="2">The sequence shown here is derived from an EMBL/GenBank/DDBJ whole genome shotgun (WGS) entry which is preliminary data.</text>
</comment>
<proteinExistence type="predicted"/>
<keyword evidence="3" id="KW-1185">Reference proteome</keyword>
<sequence>MDHDGVGGLAFVGSIVLFTGIGLWLDQPAAGPTIGVGVGFIAMAIFRAMKPRK</sequence>
<name>A0ABU5CFX3_9BACI</name>
<dbReference type="Proteomes" id="UP001228376">
    <property type="component" value="Unassembled WGS sequence"/>
</dbReference>
<dbReference type="EMBL" id="JAROCA020000001">
    <property type="protein sequence ID" value="MDY0404759.1"/>
    <property type="molecule type" value="Genomic_DNA"/>
</dbReference>
<evidence type="ECO:0000313" key="3">
    <source>
        <dbReference type="Proteomes" id="UP001228376"/>
    </source>
</evidence>
<feature type="transmembrane region" description="Helical" evidence="1">
    <location>
        <begin position="7"/>
        <end position="25"/>
    </location>
</feature>
<evidence type="ECO:0000313" key="2">
    <source>
        <dbReference type="EMBL" id="MDY0404759.1"/>
    </source>
</evidence>
<evidence type="ECO:0000256" key="1">
    <source>
        <dbReference type="SAM" id="Phobius"/>
    </source>
</evidence>
<feature type="transmembrane region" description="Helical" evidence="1">
    <location>
        <begin position="31"/>
        <end position="49"/>
    </location>
</feature>
<dbReference type="RefSeq" id="WP_306065171.1">
    <property type="nucleotide sequence ID" value="NZ_JAROCA020000001.1"/>
</dbReference>
<reference evidence="2 3" key="1">
    <citation type="submission" date="2023-10" db="EMBL/GenBank/DDBJ databases">
        <title>179-bfca-hs.</title>
        <authorList>
            <person name="Miliotis G."/>
            <person name="Sengupta P."/>
            <person name="Hameed A."/>
            <person name="Chuvochina M."/>
            <person name="Mcdonagh F."/>
            <person name="Simpson A.C."/>
            <person name="Singh N.K."/>
            <person name="Rekha P.D."/>
            <person name="Raman K."/>
            <person name="Hugenholtz P."/>
            <person name="Venkateswaran K."/>
        </authorList>
    </citation>
    <scope>NUCLEOTIDE SEQUENCE [LARGE SCALE GENOMIC DNA]</scope>
    <source>
        <strain evidence="2 3">179-BFC-A-HS</strain>
    </source>
</reference>
<evidence type="ECO:0008006" key="4">
    <source>
        <dbReference type="Google" id="ProtNLM"/>
    </source>
</evidence>